<evidence type="ECO:0000256" key="2">
    <source>
        <dbReference type="SAM" id="SignalP"/>
    </source>
</evidence>
<organism evidence="3 4">
    <name type="scientific">Steccherinum ochraceum</name>
    <dbReference type="NCBI Taxonomy" id="92696"/>
    <lineage>
        <taxon>Eukaryota</taxon>
        <taxon>Fungi</taxon>
        <taxon>Dikarya</taxon>
        <taxon>Basidiomycota</taxon>
        <taxon>Agaricomycotina</taxon>
        <taxon>Agaricomycetes</taxon>
        <taxon>Polyporales</taxon>
        <taxon>Steccherinaceae</taxon>
        <taxon>Steccherinum</taxon>
    </lineage>
</organism>
<feature type="chain" id="PRO_5020484043" evidence="2">
    <location>
        <begin position="20"/>
        <end position="326"/>
    </location>
</feature>
<reference evidence="3 4" key="1">
    <citation type="submission" date="2018-11" db="EMBL/GenBank/DDBJ databases">
        <title>Genome assembly of Steccherinum ochraceum LE-BIN_3174, the white-rot fungus of the Steccherinaceae family (The Residual Polyporoid clade, Polyporales, Basidiomycota).</title>
        <authorList>
            <person name="Fedorova T.V."/>
            <person name="Glazunova O.A."/>
            <person name="Landesman E.O."/>
            <person name="Moiseenko K.V."/>
            <person name="Psurtseva N.V."/>
            <person name="Savinova O.S."/>
            <person name="Shakhova N.V."/>
            <person name="Tyazhelova T.V."/>
            <person name="Vasina D.V."/>
        </authorList>
    </citation>
    <scope>NUCLEOTIDE SEQUENCE [LARGE SCALE GENOMIC DNA]</scope>
    <source>
        <strain evidence="3 4">LE-BIN_3174</strain>
    </source>
</reference>
<comment type="caution">
    <text evidence="3">The sequence shown here is derived from an EMBL/GenBank/DDBJ whole genome shotgun (WGS) entry which is preliminary data.</text>
</comment>
<evidence type="ECO:0000313" key="4">
    <source>
        <dbReference type="Proteomes" id="UP000292702"/>
    </source>
</evidence>
<dbReference type="PANTHER" id="PTHR28154:SF1">
    <property type="entry name" value="CELL WALL SYNTHESIS PROTEIN KNH1-RELATED"/>
    <property type="match status" value="1"/>
</dbReference>
<dbReference type="InterPro" id="IPR045328">
    <property type="entry name" value="Kre9/Knh1"/>
</dbReference>
<dbReference type="GO" id="GO:0042546">
    <property type="term" value="P:cell wall biogenesis"/>
    <property type="evidence" value="ECO:0007669"/>
    <property type="project" value="InterPro"/>
</dbReference>
<keyword evidence="4" id="KW-1185">Reference proteome</keyword>
<feature type="signal peptide" evidence="2">
    <location>
        <begin position="1"/>
        <end position="19"/>
    </location>
</feature>
<accession>A0A4R0RMF5</accession>
<dbReference type="AlphaFoldDB" id="A0A4R0RMF5"/>
<proteinExistence type="predicted"/>
<feature type="region of interest" description="Disordered" evidence="1">
    <location>
        <begin position="136"/>
        <end position="157"/>
    </location>
</feature>
<feature type="region of interest" description="Disordered" evidence="1">
    <location>
        <begin position="189"/>
        <end position="297"/>
    </location>
</feature>
<dbReference type="OrthoDB" id="2432613at2759"/>
<feature type="compositionally biased region" description="Low complexity" evidence="1">
    <location>
        <begin position="189"/>
        <end position="295"/>
    </location>
</feature>
<protein>
    <submittedName>
        <fullName evidence="3">Uncharacterized protein</fullName>
    </submittedName>
</protein>
<sequence>MFSVLSLVLLICQLLLVQATIYVTSPLQATTCHGGQPCTVQWLDNGEAPFLSDIGPCHVGLYNGRQVLVQQLDPVDVGATHSFVFTPDSNAGPDSGTYYVNFTSINPVKTTGKPYNQFSTFFKLADMAGSLSSPIASDTSTHAVPSSIAHPTSNSVQTTVTVTVTPTPSSAVASGSGSLSSDAVPSHSLSLSFSAGSSSPTAPLPTTATGTIPTGSASGSTSSGASASSSAPSTTPTPTSLPPSSTSLSVPPTSLPGSSTLTVPPTSSGFLTSRTSTTLVSPSVTNPSTPSNVSSAGFLDSKPSQRVSLVVFSMAVSALVGGCNIL</sequence>
<dbReference type="STRING" id="92696.A0A4R0RMF5"/>
<dbReference type="PANTHER" id="PTHR28154">
    <property type="entry name" value="CELL WALL SYNTHESIS PROTEIN KNH1-RELATED"/>
    <property type="match status" value="1"/>
</dbReference>
<keyword evidence="2" id="KW-0732">Signal</keyword>
<dbReference type="GO" id="GO:0006078">
    <property type="term" value="P:(1-&gt;6)-beta-D-glucan biosynthetic process"/>
    <property type="evidence" value="ECO:0007669"/>
    <property type="project" value="InterPro"/>
</dbReference>
<evidence type="ECO:0000313" key="3">
    <source>
        <dbReference type="EMBL" id="TCD68796.1"/>
    </source>
</evidence>
<name>A0A4R0RMF5_9APHY</name>
<evidence type="ECO:0000256" key="1">
    <source>
        <dbReference type="SAM" id="MobiDB-lite"/>
    </source>
</evidence>
<dbReference type="Proteomes" id="UP000292702">
    <property type="component" value="Unassembled WGS sequence"/>
</dbReference>
<gene>
    <name evidence="3" type="ORF">EIP91_009810</name>
</gene>
<dbReference type="EMBL" id="RWJN01000057">
    <property type="protein sequence ID" value="TCD68796.1"/>
    <property type="molecule type" value="Genomic_DNA"/>
</dbReference>